<evidence type="ECO:0000256" key="1">
    <source>
        <dbReference type="ARBA" id="ARBA00005724"/>
    </source>
</evidence>
<dbReference type="Pfam" id="PF10363">
    <property type="entry name" value="RTP1_C1"/>
    <property type="match status" value="1"/>
</dbReference>
<dbReference type="RefSeq" id="XP_033401497.1">
    <property type="nucleotide sequence ID" value="XM_033546023.1"/>
</dbReference>
<proteinExistence type="inferred from homology"/>
<evidence type="ECO:0000259" key="5">
    <source>
        <dbReference type="Pfam" id="PF23565"/>
    </source>
</evidence>
<evidence type="ECO:0008006" key="8">
    <source>
        <dbReference type="Google" id="ProtNLM"/>
    </source>
</evidence>
<dbReference type="EMBL" id="ML995477">
    <property type="protein sequence ID" value="KAF2145785.1"/>
    <property type="molecule type" value="Genomic_DNA"/>
</dbReference>
<feature type="domain" description="TANGO6 HEAT repeat" evidence="5">
    <location>
        <begin position="271"/>
        <end position="498"/>
    </location>
</feature>
<dbReference type="Pfam" id="PF23565">
    <property type="entry name" value="ARM_TANGO6"/>
    <property type="match status" value="1"/>
</dbReference>
<dbReference type="InterPro" id="IPR057407">
    <property type="entry name" value="HEAT_TANGO6"/>
</dbReference>
<accession>A0A6A6BR59</accession>
<dbReference type="OrthoDB" id="39591at2759"/>
<evidence type="ECO:0000313" key="7">
    <source>
        <dbReference type="Proteomes" id="UP000799438"/>
    </source>
</evidence>
<feature type="region of interest" description="Disordered" evidence="2">
    <location>
        <begin position="1095"/>
        <end position="1117"/>
    </location>
</feature>
<feature type="domain" description="RNA polymerase II assembly factor Rtp1 C-terminal" evidence="4">
    <location>
        <begin position="715"/>
        <end position="825"/>
    </location>
</feature>
<name>A0A6A6BR59_9PEZI</name>
<evidence type="ECO:0000313" key="6">
    <source>
        <dbReference type="EMBL" id="KAF2145785.1"/>
    </source>
</evidence>
<keyword evidence="7" id="KW-1185">Reference proteome</keyword>
<dbReference type="Proteomes" id="UP000799438">
    <property type="component" value="Unassembled WGS sequence"/>
</dbReference>
<dbReference type="AlphaFoldDB" id="A0A6A6BR59"/>
<dbReference type="InterPro" id="IPR019414">
    <property type="entry name" value="Rtp1_C2"/>
</dbReference>
<evidence type="ECO:0000256" key="2">
    <source>
        <dbReference type="SAM" id="MobiDB-lite"/>
    </source>
</evidence>
<feature type="compositionally biased region" description="Basic and acidic residues" evidence="2">
    <location>
        <begin position="1100"/>
        <end position="1117"/>
    </location>
</feature>
<dbReference type="InterPro" id="IPR016024">
    <property type="entry name" value="ARM-type_fold"/>
</dbReference>
<dbReference type="GO" id="GO:0009306">
    <property type="term" value="P:protein secretion"/>
    <property type="evidence" value="ECO:0007669"/>
    <property type="project" value="TreeGrafter"/>
</dbReference>
<gene>
    <name evidence="6" type="ORF">K452DRAFT_356162</name>
</gene>
<dbReference type="GeneID" id="54303529"/>
<dbReference type="InterPro" id="IPR019451">
    <property type="entry name" value="Rtp1_C1"/>
</dbReference>
<reference evidence="6" key="1">
    <citation type="journal article" date="2020" name="Stud. Mycol.">
        <title>101 Dothideomycetes genomes: a test case for predicting lifestyles and emergence of pathogens.</title>
        <authorList>
            <person name="Haridas S."/>
            <person name="Albert R."/>
            <person name="Binder M."/>
            <person name="Bloem J."/>
            <person name="Labutti K."/>
            <person name="Salamov A."/>
            <person name="Andreopoulos B."/>
            <person name="Baker S."/>
            <person name="Barry K."/>
            <person name="Bills G."/>
            <person name="Bluhm B."/>
            <person name="Cannon C."/>
            <person name="Castanera R."/>
            <person name="Culley D."/>
            <person name="Daum C."/>
            <person name="Ezra D."/>
            <person name="Gonzalez J."/>
            <person name="Henrissat B."/>
            <person name="Kuo A."/>
            <person name="Liang C."/>
            <person name="Lipzen A."/>
            <person name="Lutzoni F."/>
            <person name="Magnuson J."/>
            <person name="Mondo S."/>
            <person name="Nolan M."/>
            <person name="Ohm R."/>
            <person name="Pangilinan J."/>
            <person name="Park H.-J."/>
            <person name="Ramirez L."/>
            <person name="Alfaro M."/>
            <person name="Sun H."/>
            <person name="Tritt A."/>
            <person name="Yoshinaga Y."/>
            <person name="Zwiers L.-H."/>
            <person name="Turgeon B."/>
            <person name="Goodwin S."/>
            <person name="Spatafora J."/>
            <person name="Crous P."/>
            <person name="Grigoriev I."/>
        </authorList>
    </citation>
    <scope>NUCLEOTIDE SEQUENCE</scope>
    <source>
        <strain evidence="6">CBS 121167</strain>
    </source>
</reference>
<dbReference type="SUPFAM" id="SSF48371">
    <property type="entry name" value="ARM repeat"/>
    <property type="match status" value="1"/>
</dbReference>
<feature type="domain" description="RNA polymerase II assembly factor Rtp1 C-terminal" evidence="3">
    <location>
        <begin position="1034"/>
        <end position="1061"/>
    </location>
</feature>
<sequence length="1117" mass="120617">MPTLREALDEAQAFLIPAWKAGNNGPSWLRNQSTASDPQKGVLRRDLALLHQIHEADVSSQDQTKVPISEGEYDEDSRKTLYGLLDLLAVRGILPSLSPGVAITRRPKSVLKGLNKPAESEHALQPDVGLLSEIIDGLAKFLQNAQIGLAPLVRERVLVDVLAGAGELAFSPKSNRAFNAKYEEIFTKLVQETPTASALPLLTYLIQPSTPQWLKIHLSKQLAIIPLRPRGVRYTIEFIASSYPPPPQPAAEPGREVDTRGPPLPLDALLQASKLLSSVPSGMSADAYFKALAPQLLAMLDGNDGPEFSKASALVISTVLGQRALGTPDAIGWKLFAEPMISSISPPAKGKEGASTTSSAAMGSTIVSERDLKRAMARLTALLTARPNIGLNKRLLSRLMLPLWALLAYSKSRPLDRSWRDTTWGLLEIYFRLGANVEQLDSLAANLLFDGPAAWIFAPGSEGGIEIRRREKSPAEDNILERMGKVETRLSAYQELLESGAIEDQDIGELFVRLTRKWLLPQTATASKGPSLRSPEEDDPLQSLINARLVMSILEKFKDKLAADPGNMIQIVKQLLDEWVEAEKANKKRKRDLEKATYAGLSNIVQHENAPAVGGTDEQTYTPLVDSNELLPIALSFLSTIVSAPNFKTTKQVSETLSTIIPPLQLVSRAQSLPESVPQTADNLITQISSILNIPVPKTAAPAEAPSDADRKTLNAALNELIDPAPPIRAMGLSTIRDLTNKRSPVIDVPTITLLLIRDLLTDKEEYVYQHCMRTLAALTQRDPPLVSNLLVDAFADPNENAVGDGGLEGRLRVAETLGRVVADLSDDSAAALDPRSAATWRPLVQRIASATLTVSSRRGQRAKDLAARKRAAALGRKKQREAEKEWGGSVPEMPSLLNITGDGGDEEPETEQDRADAALLESIIAKWSDTGLQEDVRLRTSGLSILGSLLERPATLALLAPDAVRSGVDIALGALSLETEASFAILRRAAAMVIMSLLRGMDAGLEAGAEVAKGVERIVGPAVGAERWAEIGRVMEWVRDGDEDVVAKGHAGAVVEGLEALRVKRAVGVKADGTAVDQGGVRLGLEGKLRGLNVGPERQVGEESAERERPKIEEVE</sequence>
<dbReference type="PANTHER" id="PTHR20959:SF1">
    <property type="entry name" value="TRANSPORT AND GOLGI ORGANIZATION PROTEIN 6 HOMOLOG"/>
    <property type="match status" value="1"/>
</dbReference>
<evidence type="ECO:0000259" key="4">
    <source>
        <dbReference type="Pfam" id="PF10363"/>
    </source>
</evidence>
<comment type="similarity">
    <text evidence="1">Belongs to the Tango6 family.</text>
</comment>
<protein>
    <recommendedName>
        <fullName evidence="8">RNA polymerase II assembly factor Rtp1 C-terminal domain-containing protein</fullName>
    </recommendedName>
</protein>
<organism evidence="6 7">
    <name type="scientific">Aplosporella prunicola CBS 121167</name>
    <dbReference type="NCBI Taxonomy" id="1176127"/>
    <lineage>
        <taxon>Eukaryota</taxon>
        <taxon>Fungi</taxon>
        <taxon>Dikarya</taxon>
        <taxon>Ascomycota</taxon>
        <taxon>Pezizomycotina</taxon>
        <taxon>Dothideomycetes</taxon>
        <taxon>Dothideomycetes incertae sedis</taxon>
        <taxon>Botryosphaeriales</taxon>
        <taxon>Aplosporellaceae</taxon>
        <taxon>Aplosporella</taxon>
    </lineage>
</organism>
<dbReference type="InterPro" id="IPR039600">
    <property type="entry name" value="TANGO6/Rtp1"/>
</dbReference>
<evidence type="ECO:0000259" key="3">
    <source>
        <dbReference type="Pfam" id="PF10304"/>
    </source>
</evidence>
<dbReference type="Pfam" id="PF10304">
    <property type="entry name" value="RTP1_C2"/>
    <property type="match status" value="1"/>
</dbReference>
<feature type="region of interest" description="Disordered" evidence="2">
    <location>
        <begin position="873"/>
        <end position="898"/>
    </location>
</feature>
<dbReference type="PANTHER" id="PTHR20959">
    <property type="entry name" value="TRANSPORT AND GOLGI ORGANIZATION PROTEIN 6 FAMILY MEMBER"/>
    <property type="match status" value="1"/>
</dbReference>